<evidence type="ECO:0000256" key="6">
    <source>
        <dbReference type="SAM" id="MobiDB-lite"/>
    </source>
</evidence>
<feature type="region of interest" description="Disordered" evidence="6">
    <location>
        <begin position="310"/>
        <end position="338"/>
    </location>
</feature>
<dbReference type="AlphaFoldDB" id="A0AAD7F3U0"/>
<keyword evidence="3 5" id="KW-0863">Zinc-finger</keyword>
<dbReference type="GO" id="GO:0003729">
    <property type="term" value="F:mRNA binding"/>
    <property type="evidence" value="ECO:0007669"/>
    <property type="project" value="InterPro"/>
</dbReference>
<evidence type="ECO:0000313" key="9">
    <source>
        <dbReference type="Proteomes" id="UP001218218"/>
    </source>
</evidence>
<feature type="domain" description="C3H1-type" evidence="7">
    <location>
        <begin position="51"/>
        <end position="78"/>
    </location>
</feature>
<dbReference type="Pfam" id="PF14608">
    <property type="entry name" value="zf-CCCH_2"/>
    <property type="match status" value="3"/>
</dbReference>
<evidence type="ECO:0000313" key="8">
    <source>
        <dbReference type="EMBL" id="KAJ7367279.1"/>
    </source>
</evidence>
<dbReference type="EMBL" id="JARIHO010000002">
    <property type="protein sequence ID" value="KAJ7367279.1"/>
    <property type="molecule type" value="Genomic_DNA"/>
</dbReference>
<feature type="domain" description="C3H1-type" evidence="7">
    <location>
        <begin position="16"/>
        <end position="45"/>
    </location>
</feature>
<keyword evidence="4 5" id="KW-0862">Zinc</keyword>
<keyword evidence="2" id="KW-0677">Repeat</keyword>
<evidence type="ECO:0000256" key="5">
    <source>
        <dbReference type="PROSITE-ProRule" id="PRU00723"/>
    </source>
</evidence>
<feature type="compositionally biased region" description="Polar residues" evidence="6">
    <location>
        <begin position="393"/>
        <end position="416"/>
    </location>
</feature>
<dbReference type="SUPFAM" id="SSF90229">
    <property type="entry name" value="CCCH zinc finger"/>
    <property type="match status" value="2"/>
</dbReference>
<dbReference type="Gene3D" id="4.10.1000.10">
    <property type="entry name" value="Zinc finger, CCCH-type"/>
    <property type="match status" value="2"/>
</dbReference>
<evidence type="ECO:0000256" key="1">
    <source>
        <dbReference type="ARBA" id="ARBA00022723"/>
    </source>
</evidence>
<feature type="zinc finger region" description="C3H1-type" evidence="5">
    <location>
        <begin position="16"/>
        <end position="45"/>
    </location>
</feature>
<feature type="compositionally biased region" description="Basic and acidic residues" evidence="6">
    <location>
        <begin position="322"/>
        <end position="338"/>
    </location>
</feature>
<protein>
    <recommendedName>
        <fullName evidence="7">C3H1-type domain-containing protein</fullName>
    </recommendedName>
</protein>
<proteinExistence type="predicted"/>
<evidence type="ECO:0000256" key="2">
    <source>
        <dbReference type="ARBA" id="ARBA00022737"/>
    </source>
</evidence>
<dbReference type="PROSITE" id="PS50103">
    <property type="entry name" value="ZF_C3H1"/>
    <property type="match status" value="3"/>
</dbReference>
<evidence type="ECO:0000256" key="4">
    <source>
        <dbReference type="ARBA" id="ARBA00022833"/>
    </source>
</evidence>
<dbReference type="InterPro" id="IPR036855">
    <property type="entry name" value="Znf_CCCH_sf"/>
</dbReference>
<keyword evidence="9" id="KW-1185">Reference proteome</keyword>
<feature type="region of interest" description="Disordered" evidence="6">
    <location>
        <begin position="359"/>
        <end position="426"/>
    </location>
</feature>
<keyword evidence="1 5" id="KW-0479">Metal-binding</keyword>
<organism evidence="8 9">
    <name type="scientific">Mycena albidolilacea</name>
    <dbReference type="NCBI Taxonomy" id="1033008"/>
    <lineage>
        <taxon>Eukaryota</taxon>
        <taxon>Fungi</taxon>
        <taxon>Dikarya</taxon>
        <taxon>Basidiomycota</taxon>
        <taxon>Agaricomycotina</taxon>
        <taxon>Agaricomycetes</taxon>
        <taxon>Agaricomycetidae</taxon>
        <taxon>Agaricales</taxon>
        <taxon>Marasmiineae</taxon>
        <taxon>Mycenaceae</taxon>
        <taxon>Mycena</taxon>
    </lineage>
</organism>
<dbReference type="PANTHER" id="PTHR12547">
    <property type="entry name" value="CCCH ZINC FINGER/TIS11-RELATED"/>
    <property type="match status" value="1"/>
</dbReference>
<sequence length="451" mass="48718">MAHPAPPSPKKASHKKRHTKPCRYFQVGQCPHKKQEDCDFAHVYSDPLLSLPPPKQCRYYLQGNCTNGIWCQYLHGEASVGSDDHSLLKDYQNINSLSGRASGVNPNTLQMSAGVVPPAVYVPSHFNANMVHAAPTPWQYPVEFIPPPHLQLHNPIASPAAALDSIDFSSPSSSPTSSLSDDAVLFSTEDVPGQPYFSADSQAVCAPYLGAAYDDSIQPYPQQLSLSVVPAAYGMAPLYEIFTPKTPPSAGFYSSAGFSPNPQSPWSPIERDRQRLAHYRTKPCRYIQAGTVCPNGDACTFIHAIPDKMYESPSPSPPESAKLQHELPPKPLSSKEENTRKEYFPISWRVIGGGVRVSGAKAGSSDDGVSDFSDDSSEGRAAPQVLEIEIPSSAPSHTVVFPSTNSNADAENSLTPTQPPVRQRATSIPSVPITLHVDHLHLFSAESPGGL</sequence>
<dbReference type="GO" id="GO:0008270">
    <property type="term" value="F:zinc ion binding"/>
    <property type="evidence" value="ECO:0007669"/>
    <property type="project" value="UniProtKB-KW"/>
</dbReference>
<dbReference type="InterPro" id="IPR045877">
    <property type="entry name" value="ZFP36-like"/>
</dbReference>
<name>A0AAD7F3U0_9AGAR</name>
<feature type="zinc finger region" description="C3H1-type" evidence="5">
    <location>
        <begin position="51"/>
        <end position="78"/>
    </location>
</feature>
<accession>A0AAD7F3U0</accession>
<reference evidence="8" key="1">
    <citation type="submission" date="2023-03" db="EMBL/GenBank/DDBJ databases">
        <title>Massive genome expansion in bonnet fungi (Mycena s.s.) driven by repeated elements and novel gene families across ecological guilds.</title>
        <authorList>
            <consortium name="Lawrence Berkeley National Laboratory"/>
            <person name="Harder C.B."/>
            <person name="Miyauchi S."/>
            <person name="Viragh M."/>
            <person name="Kuo A."/>
            <person name="Thoen E."/>
            <person name="Andreopoulos B."/>
            <person name="Lu D."/>
            <person name="Skrede I."/>
            <person name="Drula E."/>
            <person name="Henrissat B."/>
            <person name="Morin E."/>
            <person name="Kohler A."/>
            <person name="Barry K."/>
            <person name="LaButti K."/>
            <person name="Morin E."/>
            <person name="Salamov A."/>
            <person name="Lipzen A."/>
            <person name="Mereny Z."/>
            <person name="Hegedus B."/>
            <person name="Baldrian P."/>
            <person name="Stursova M."/>
            <person name="Weitz H."/>
            <person name="Taylor A."/>
            <person name="Grigoriev I.V."/>
            <person name="Nagy L.G."/>
            <person name="Martin F."/>
            <person name="Kauserud H."/>
        </authorList>
    </citation>
    <scope>NUCLEOTIDE SEQUENCE</scope>
    <source>
        <strain evidence="8">CBHHK002</strain>
    </source>
</reference>
<feature type="zinc finger region" description="C3H1-type" evidence="5">
    <location>
        <begin position="279"/>
        <end position="306"/>
    </location>
</feature>
<dbReference type="SMART" id="SM00356">
    <property type="entry name" value="ZnF_C3H1"/>
    <property type="match status" value="3"/>
</dbReference>
<dbReference type="Proteomes" id="UP001218218">
    <property type="component" value="Unassembled WGS sequence"/>
</dbReference>
<evidence type="ECO:0000256" key="3">
    <source>
        <dbReference type="ARBA" id="ARBA00022771"/>
    </source>
</evidence>
<evidence type="ECO:0000259" key="7">
    <source>
        <dbReference type="PROSITE" id="PS50103"/>
    </source>
</evidence>
<dbReference type="PANTHER" id="PTHR12547:SF18">
    <property type="entry name" value="PROTEIN TIS11"/>
    <property type="match status" value="1"/>
</dbReference>
<feature type="domain" description="C3H1-type" evidence="7">
    <location>
        <begin position="279"/>
        <end position="306"/>
    </location>
</feature>
<dbReference type="InterPro" id="IPR000571">
    <property type="entry name" value="Znf_CCCH"/>
</dbReference>
<comment type="caution">
    <text evidence="8">The sequence shown here is derived from an EMBL/GenBank/DDBJ whole genome shotgun (WGS) entry which is preliminary data.</text>
</comment>
<gene>
    <name evidence="8" type="ORF">DFH08DRAFT_837034</name>
</gene>